<protein>
    <submittedName>
        <fullName evidence="1">Type I-MYXAN CRISPR-associated protein Cas6/Cmx6</fullName>
    </submittedName>
</protein>
<dbReference type="EMBL" id="JAMZMM010000007">
    <property type="protein sequence ID" value="MCP2727142.1"/>
    <property type="molecule type" value="Genomic_DNA"/>
</dbReference>
<gene>
    <name evidence="1" type="primary">cas6</name>
    <name evidence="1" type="ORF">NJ959_01465</name>
</gene>
<organism evidence="1 2">
    <name type="scientific">Limnofasciculus baicalensis BBK-W-15</name>
    <dbReference type="NCBI Taxonomy" id="2699891"/>
    <lineage>
        <taxon>Bacteria</taxon>
        <taxon>Bacillati</taxon>
        <taxon>Cyanobacteriota</taxon>
        <taxon>Cyanophyceae</taxon>
        <taxon>Coleofasciculales</taxon>
        <taxon>Coleofasciculaceae</taxon>
        <taxon>Limnofasciculus</taxon>
        <taxon>Limnofasciculus baicalensis</taxon>
    </lineage>
</organism>
<dbReference type="AlphaFoldDB" id="A0AAE3KQB2"/>
<evidence type="ECO:0000313" key="2">
    <source>
        <dbReference type="Proteomes" id="UP001204953"/>
    </source>
</evidence>
<sequence length="215" mass="23237">MLETTICEEKVQSLQPLLEVAFPVMPGSKISSLHGYSLYGAIKKKLPWIGDCRLTSICSITGVRDGKKLIETQEFSRLFIRTPLSKASLFYGLAGQTLSIGEGQISLGIPTIAPLIAKSVLSARIVIIHLKEEGDGILPDKFLAVATRQLRELGINGRISLLLREGALDRKVLLVKGGKIPGYGVQVSGLSETDSIKLKEMGIGGKRKFGAGFFQ</sequence>
<comment type="caution">
    <text evidence="1">The sequence shown here is derived from an EMBL/GenBank/DDBJ whole genome shotgun (WGS) entry which is preliminary data.</text>
</comment>
<evidence type="ECO:0000313" key="1">
    <source>
        <dbReference type="EMBL" id="MCP2727142.1"/>
    </source>
</evidence>
<accession>A0AAE3KQB2</accession>
<dbReference type="NCBIfam" id="TIGR02807">
    <property type="entry name" value="cas6_cmx6"/>
    <property type="match status" value="1"/>
</dbReference>
<dbReference type="Proteomes" id="UP001204953">
    <property type="component" value="Unassembled WGS sequence"/>
</dbReference>
<dbReference type="RefSeq" id="WP_254009960.1">
    <property type="nucleotide sequence ID" value="NZ_JAMZMM010000007.1"/>
</dbReference>
<proteinExistence type="predicted"/>
<dbReference type="Pfam" id="PF09559">
    <property type="entry name" value="Cas6"/>
    <property type="match status" value="1"/>
</dbReference>
<dbReference type="InterPro" id="IPR014174">
    <property type="entry name" value="CRISPR-assoc_prot_Cas6/Cmx6"/>
</dbReference>
<reference evidence="1" key="1">
    <citation type="submission" date="2022-06" db="EMBL/GenBank/DDBJ databases">
        <title>New cyanobacteria of genus Symplocastrum in benthos of Lake Baikal.</title>
        <authorList>
            <person name="Sorokovikova E."/>
            <person name="Tikhonova I."/>
            <person name="Krasnopeev A."/>
            <person name="Evseev P."/>
            <person name="Gladkikh A."/>
            <person name="Belykh O."/>
        </authorList>
    </citation>
    <scope>NUCLEOTIDE SEQUENCE</scope>
    <source>
        <strain evidence="1">BBK-W-15</strain>
    </source>
</reference>
<keyword evidence="2" id="KW-1185">Reference proteome</keyword>
<name>A0AAE3KQB2_9CYAN</name>